<dbReference type="AlphaFoldDB" id="A0A0G4HI99"/>
<dbReference type="EMBL" id="CDMZ01002756">
    <property type="protein sequence ID" value="CEM43761.1"/>
    <property type="molecule type" value="Genomic_DNA"/>
</dbReference>
<protein>
    <submittedName>
        <fullName evidence="1">Uncharacterized protein</fullName>
    </submittedName>
</protein>
<name>A0A0G4HI99_9ALVE</name>
<evidence type="ECO:0000313" key="1">
    <source>
        <dbReference type="EMBL" id="CEM43761.1"/>
    </source>
</evidence>
<proteinExistence type="predicted"/>
<dbReference type="PhylomeDB" id="A0A0G4HI99"/>
<reference evidence="1" key="1">
    <citation type="submission" date="2014-11" db="EMBL/GenBank/DDBJ databases">
        <authorList>
            <person name="Otto D Thomas"/>
            <person name="Naeem Raeece"/>
        </authorList>
    </citation>
    <scope>NUCLEOTIDE SEQUENCE</scope>
</reference>
<gene>
    <name evidence="1" type="ORF">Cvel_27764</name>
</gene>
<sequence length="102" mass="11260">MTALQNQLYWNIGWSKDDAMATGYNSYRAKLWCWWSEVPLSREFDHPSVWDALALKLPAGADNLWSLTTKALEHLPIECSGCVSGLGKGPGDGGVEERESAC</sequence>
<organism evidence="1">
    <name type="scientific">Chromera velia CCMP2878</name>
    <dbReference type="NCBI Taxonomy" id="1169474"/>
    <lineage>
        <taxon>Eukaryota</taxon>
        <taxon>Sar</taxon>
        <taxon>Alveolata</taxon>
        <taxon>Colpodellida</taxon>
        <taxon>Chromeraceae</taxon>
        <taxon>Chromera</taxon>
    </lineage>
</organism>
<accession>A0A0G4HI99</accession>
<dbReference type="VEuPathDB" id="CryptoDB:Cvel_27764"/>